<evidence type="ECO:0000256" key="4">
    <source>
        <dbReference type="ARBA" id="ARBA00022824"/>
    </source>
</evidence>
<dbReference type="GeneTree" id="ENSGT00440000033807"/>
<dbReference type="Ensembl" id="ENSOMYT00000030703.2">
    <property type="protein sequence ID" value="ENSOMYP00000028122.2"/>
    <property type="gene ID" value="ENSOMYG00000013189.2"/>
</dbReference>
<feature type="transmembrane region" description="Helical" evidence="9">
    <location>
        <begin position="278"/>
        <end position="298"/>
    </location>
</feature>
<comment type="subcellular location">
    <subcellularLocation>
        <location evidence="2">Endoplasmic reticulum membrane</location>
        <topology evidence="2">Multi-pass membrane protein</topology>
    </subcellularLocation>
</comment>
<dbReference type="GO" id="GO:0050479">
    <property type="term" value="F:glyceryl-ether monooxygenase activity"/>
    <property type="evidence" value="ECO:0007669"/>
    <property type="project" value="TreeGrafter"/>
</dbReference>
<evidence type="ECO:0000256" key="6">
    <source>
        <dbReference type="ARBA" id="ARBA00023002"/>
    </source>
</evidence>
<keyword evidence="4" id="KW-0256">Endoplasmic reticulum</keyword>
<accession>A0A8C7PX72</accession>
<dbReference type="Pfam" id="PF24858">
    <property type="entry name" value="AGMP_C"/>
    <property type="match status" value="1"/>
</dbReference>
<keyword evidence="8 9" id="KW-0472">Membrane</keyword>
<keyword evidence="7" id="KW-0408">Iron</keyword>
<keyword evidence="6" id="KW-0560">Oxidoreductase</keyword>
<organism evidence="11 12">
    <name type="scientific">Oncorhynchus mykiss</name>
    <name type="common">Rainbow trout</name>
    <name type="synonym">Salmo gairdneri</name>
    <dbReference type="NCBI Taxonomy" id="8022"/>
    <lineage>
        <taxon>Eukaryota</taxon>
        <taxon>Metazoa</taxon>
        <taxon>Chordata</taxon>
        <taxon>Craniata</taxon>
        <taxon>Vertebrata</taxon>
        <taxon>Euteleostomi</taxon>
        <taxon>Actinopterygii</taxon>
        <taxon>Neopterygii</taxon>
        <taxon>Teleostei</taxon>
        <taxon>Protacanthopterygii</taxon>
        <taxon>Salmoniformes</taxon>
        <taxon>Salmonidae</taxon>
        <taxon>Salmoninae</taxon>
        <taxon>Oncorhynchus</taxon>
    </lineage>
</organism>
<comment type="cofactor">
    <cofactor evidence="1">
        <name>Fe cation</name>
        <dbReference type="ChEBI" id="CHEBI:24875"/>
    </cofactor>
</comment>
<evidence type="ECO:0000256" key="8">
    <source>
        <dbReference type="ARBA" id="ARBA00023136"/>
    </source>
</evidence>
<reference evidence="11" key="3">
    <citation type="submission" date="2025-09" db="UniProtKB">
        <authorList>
            <consortium name="Ensembl"/>
        </authorList>
    </citation>
    <scope>IDENTIFICATION</scope>
</reference>
<keyword evidence="12" id="KW-1185">Reference proteome</keyword>
<evidence type="ECO:0000256" key="9">
    <source>
        <dbReference type="SAM" id="Phobius"/>
    </source>
</evidence>
<feature type="transmembrane region" description="Helical" evidence="9">
    <location>
        <begin position="125"/>
        <end position="146"/>
    </location>
</feature>
<evidence type="ECO:0000256" key="2">
    <source>
        <dbReference type="ARBA" id="ARBA00004477"/>
    </source>
</evidence>
<dbReference type="Proteomes" id="UP000694395">
    <property type="component" value="Chromosome 2"/>
</dbReference>
<sequence length="340" mass="38722">FTIEPSGKHHASQDMKALFIVHFPRQTCEVTVSATPFFMGLMVVELVVSLLKDGTPLACVSDVVTVSAGIISRMPTRRFEITTYIYMWNNFYLLELTWDSAWAWWLAFLVVDFAYYWVHRFAHGMVFYLPMALAVPPSVFAVHIQFNLVYQFWIHTEVIRDMGPLEWVLNTPSHHRGEINIALIKITGEGSQGTFAPDGDKVVYGLVHKINTFEVLHIQVSPKRKYKTQDYFLICCVTGEELPYNPSWPLPLQVYVCVHGLMSLCVYRDLLCIMLSQLTVLMMTGYILLSLTSIGFIIDQNCRSTASMLELLRCVLTVMLLRYGYMTAPAPLVVPIEVGD</sequence>
<protein>
    <submittedName>
        <fullName evidence="11">Alkylglycerol monooxygenase</fullName>
    </submittedName>
</protein>
<proteinExistence type="predicted"/>
<dbReference type="GO" id="GO:0006643">
    <property type="term" value="P:membrane lipid metabolic process"/>
    <property type="evidence" value="ECO:0007669"/>
    <property type="project" value="TreeGrafter"/>
</dbReference>
<keyword evidence="3 9" id="KW-0812">Transmembrane</keyword>
<evidence type="ECO:0000259" key="10">
    <source>
        <dbReference type="Pfam" id="PF24858"/>
    </source>
</evidence>
<dbReference type="GO" id="GO:0005789">
    <property type="term" value="C:endoplasmic reticulum membrane"/>
    <property type="evidence" value="ECO:0007669"/>
    <property type="project" value="UniProtKB-SubCell"/>
</dbReference>
<reference evidence="11" key="2">
    <citation type="submission" date="2025-08" db="UniProtKB">
        <authorList>
            <consortium name="Ensembl"/>
        </authorList>
    </citation>
    <scope>IDENTIFICATION</scope>
</reference>
<dbReference type="InterPro" id="IPR056853">
    <property type="entry name" value="AGMP_C"/>
</dbReference>
<reference evidence="11" key="1">
    <citation type="submission" date="2020-07" db="EMBL/GenBank/DDBJ databases">
        <title>A long reads based de novo assembly of the rainbow trout Arlee double haploid line genome.</title>
        <authorList>
            <person name="Gao G."/>
            <person name="Palti Y."/>
        </authorList>
    </citation>
    <scope>NUCLEOTIDE SEQUENCE [LARGE SCALE GENOMIC DNA]</scope>
</reference>
<feature type="domain" description="Alkylglycerol monooxygenase C-terminal" evidence="10">
    <location>
        <begin position="252"/>
        <end position="332"/>
    </location>
</feature>
<dbReference type="InterPro" id="IPR051689">
    <property type="entry name" value="Sterol_desaturase/TMEM195"/>
</dbReference>
<dbReference type="AlphaFoldDB" id="A0A8C7PX72"/>
<evidence type="ECO:0000256" key="1">
    <source>
        <dbReference type="ARBA" id="ARBA00001962"/>
    </source>
</evidence>
<name>A0A8C7PX72_ONCMY</name>
<evidence type="ECO:0000313" key="12">
    <source>
        <dbReference type="Proteomes" id="UP000694395"/>
    </source>
</evidence>
<keyword evidence="5 9" id="KW-1133">Transmembrane helix</keyword>
<feature type="transmembrane region" description="Helical" evidence="9">
    <location>
        <begin position="101"/>
        <end position="118"/>
    </location>
</feature>
<evidence type="ECO:0000256" key="5">
    <source>
        <dbReference type="ARBA" id="ARBA00022989"/>
    </source>
</evidence>
<dbReference type="PANTHER" id="PTHR21624:SF1">
    <property type="entry name" value="ALKYLGLYCEROL MONOOXYGENASE"/>
    <property type="match status" value="1"/>
</dbReference>
<evidence type="ECO:0000256" key="3">
    <source>
        <dbReference type="ARBA" id="ARBA00022692"/>
    </source>
</evidence>
<evidence type="ECO:0000313" key="11">
    <source>
        <dbReference type="Ensembl" id="ENSOMYP00000028122.2"/>
    </source>
</evidence>
<dbReference type="PANTHER" id="PTHR21624">
    <property type="entry name" value="STEROL DESATURASE-RELATED PROTEIN"/>
    <property type="match status" value="1"/>
</dbReference>
<evidence type="ECO:0000256" key="7">
    <source>
        <dbReference type="ARBA" id="ARBA00023004"/>
    </source>
</evidence>